<dbReference type="Pfam" id="PF13714">
    <property type="entry name" value="PEP_mutase"/>
    <property type="match status" value="1"/>
</dbReference>
<sequence length="303" mass="32387">MSDFLNPSPTPRRALHEALDRGMVIAPGVYDGVTARLVEDAGFEAAYFTGFGATASLLGRPDIGLLTETEMADALRRLCAAVDVPLIADADTGYGGALNVVRTVHDYEQAGVGAIQLEDQVFPKRCGHMSGKEVIARDEAVAKVRAAVGARTDPDLLIIARTDAGAVEGVGEAIERAKAFADAGADILFVEAPPTREDIERIARELGDHRLLFNWVEGGRTEDVTIELVRDLGFRLVIFPISALLTVTRAVGGMLRQLRESGSTASYAGSMDTFDDVVSLMGLAQIRRIEDSFTRPGAGRTAD</sequence>
<dbReference type="SUPFAM" id="SSF51621">
    <property type="entry name" value="Phosphoenolpyruvate/pyruvate domain"/>
    <property type="match status" value="1"/>
</dbReference>
<dbReference type="InterPro" id="IPR018523">
    <property type="entry name" value="Isocitrate_lyase_ph_CS"/>
</dbReference>
<reference evidence="1 2" key="1">
    <citation type="journal article" date="2018" name="Int. J. Syst. Evol. Microbiol.">
        <title>Epidermidibacterium keratini gen. nov., sp. nov., a member of the family Sporichthyaceae, isolated from keratin epidermis.</title>
        <authorList>
            <person name="Lee D.G."/>
            <person name="Trujillo M.E."/>
            <person name="Kang S."/>
            <person name="Nam J.J."/>
            <person name="Kim Y.J."/>
        </authorList>
    </citation>
    <scope>NUCLEOTIDE SEQUENCE [LARGE SCALE GENOMIC DNA]</scope>
    <source>
        <strain evidence="1 2">EPI-7</strain>
    </source>
</reference>
<dbReference type="PANTHER" id="PTHR42905">
    <property type="entry name" value="PHOSPHOENOLPYRUVATE CARBOXYLASE"/>
    <property type="match status" value="1"/>
</dbReference>
<dbReference type="Gene3D" id="3.20.20.60">
    <property type="entry name" value="Phosphoenolpyruvate-binding domains"/>
    <property type="match status" value="1"/>
</dbReference>
<dbReference type="CDD" id="cd00377">
    <property type="entry name" value="ICL_PEPM"/>
    <property type="match status" value="1"/>
</dbReference>
<dbReference type="InterPro" id="IPR040442">
    <property type="entry name" value="Pyrv_kinase-like_dom_sf"/>
</dbReference>
<dbReference type="RefSeq" id="WP_159544030.1">
    <property type="nucleotide sequence ID" value="NZ_CP047156.1"/>
</dbReference>
<dbReference type="PANTHER" id="PTHR42905:SF5">
    <property type="entry name" value="CARBOXYVINYL-CARBOXYPHOSPHONATE PHOSPHORYLMUTASE, CHLOROPLASTIC"/>
    <property type="match status" value="1"/>
</dbReference>
<dbReference type="AlphaFoldDB" id="A0A7L4YL25"/>
<dbReference type="Proteomes" id="UP000463857">
    <property type="component" value="Chromosome"/>
</dbReference>
<dbReference type="KEGG" id="eke:EK0264_06415"/>
<keyword evidence="2" id="KW-1185">Reference proteome</keyword>
<dbReference type="OrthoDB" id="9771433at2"/>
<dbReference type="PROSITE" id="PS00161">
    <property type="entry name" value="ISOCITRATE_LYASE"/>
    <property type="match status" value="1"/>
</dbReference>
<name>A0A7L4YL25_9ACTN</name>
<dbReference type="InParanoid" id="A0A7L4YL25"/>
<dbReference type="InterPro" id="IPR039556">
    <property type="entry name" value="ICL/PEPM"/>
</dbReference>
<gene>
    <name evidence="1" type="ORF">EK0264_06415</name>
</gene>
<accession>A0A7L4YL25</accession>
<proteinExistence type="predicted"/>
<evidence type="ECO:0000313" key="1">
    <source>
        <dbReference type="EMBL" id="QHB99950.1"/>
    </source>
</evidence>
<dbReference type="InterPro" id="IPR015813">
    <property type="entry name" value="Pyrv/PenolPyrv_kinase-like_dom"/>
</dbReference>
<dbReference type="FunCoup" id="A0A7L4YL25">
    <property type="interactions" value="94"/>
</dbReference>
<dbReference type="GO" id="GO:0016833">
    <property type="term" value="F:oxo-acid-lyase activity"/>
    <property type="evidence" value="ECO:0007669"/>
    <property type="project" value="UniProtKB-ARBA"/>
</dbReference>
<protein>
    <submittedName>
        <fullName evidence="1">Carboxyvinyl-carboxyphosphonate phosphorylmutase</fullName>
    </submittedName>
</protein>
<dbReference type="EMBL" id="CP047156">
    <property type="protein sequence ID" value="QHB99950.1"/>
    <property type="molecule type" value="Genomic_DNA"/>
</dbReference>
<evidence type="ECO:0000313" key="2">
    <source>
        <dbReference type="Proteomes" id="UP000463857"/>
    </source>
</evidence>
<organism evidence="1 2">
    <name type="scientific">Epidermidibacterium keratini</name>
    <dbReference type="NCBI Taxonomy" id="1891644"/>
    <lineage>
        <taxon>Bacteria</taxon>
        <taxon>Bacillati</taxon>
        <taxon>Actinomycetota</taxon>
        <taxon>Actinomycetes</taxon>
        <taxon>Sporichthyales</taxon>
        <taxon>Sporichthyaceae</taxon>
        <taxon>Epidermidibacterium</taxon>
    </lineage>
</organism>